<dbReference type="Proteomes" id="UP000523795">
    <property type="component" value="Unassembled WGS sequence"/>
</dbReference>
<proteinExistence type="predicted"/>
<evidence type="ECO:0000259" key="1">
    <source>
        <dbReference type="Pfam" id="PF09949"/>
    </source>
</evidence>
<sequence>VPPDIRFGVVSDVDDTVMVTALPRPFLAAWNTFVLDEHARTPTPGMAVLLERIARCHPGSPVLYLSTGAWNVAQTLTRFLSRNLYPDGPLLLTDWGPTHDRWFRSGQQHKHAELIRLAEEFPQVKWLLIGDDGQHDEAIYADFAQRFPDRVAAIAIRQPSASEAVFAGGRPAGAAGGTGDVPWIYSPDGAGIAAQLRKLGILAD</sequence>
<evidence type="ECO:0000313" key="2">
    <source>
        <dbReference type="EMBL" id="NKX51942.1"/>
    </source>
</evidence>
<feature type="non-terminal residue" evidence="2">
    <location>
        <position position="1"/>
    </location>
</feature>
<name>A0ABX1JRK8_9MICC</name>
<dbReference type="EMBL" id="JAAZSR010000354">
    <property type="protein sequence ID" value="NKX51942.1"/>
    <property type="molecule type" value="Genomic_DNA"/>
</dbReference>
<dbReference type="PANTHER" id="PTHR28208:SF3">
    <property type="entry name" value="PHOSPHATIDATE PHOSPHATASE APP1"/>
    <property type="match status" value="1"/>
</dbReference>
<reference evidence="2 3" key="1">
    <citation type="submission" date="2020-04" db="EMBL/GenBank/DDBJ databases">
        <authorList>
            <person name="Liu S."/>
        </authorList>
    </citation>
    <scope>NUCLEOTIDE SEQUENCE [LARGE SCALE GENOMIC DNA]</scope>
    <source>
        <strain evidence="2 3">CGMCC 1.15091</strain>
    </source>
</reference>
<gene>
    <name evidence="2" type="ORF">HER39_15490</name>
</gene>
<keyword evidence="3" id="KW-1185">Reference proteome</keyword>
<protein>
    <submittedName>
        <fullName evidence="2">App1 family protein</fullName>
    </submittedName>
</protein>
<feature type="domain" description="Phosphatidate phosphatase APP1 catalytic" evidence="1">
    <location>
        <begin position="7"/>
        <end position="158"/>
    </location>
</feature>
<dbReference type="PANTHER" id="PTHR28208">
    <property type="entry name" value="PHOSPHATIDATE PHOSPHATASE APP1"/>
    <property type="match status" value="1"/>
</dbReference>
<evidence type="ECO:0000313" key="3">
    <source>
        <dbReference type="Proteomes" id="UP000523795"/>
    </source>
</evidence>
<comment type="caution">
    <text evidence="2">The sequence shown here is derived from an EMBL/GenBank/DDBJ whole genome shotgun (WGS) entry which is preliminary data.</text>
</comment>
<dbReference type="InterPro" id="IPR052935">
    <property type="entry name" value="Mg2+_PAP"/>
</dbReference>
<dbReference type="Pfam" id="PF09949">
    <property type="entry name" value="APP1_cat"/>
    <property type="match status" value="1"/>
</dbReference>
<dbReference type="InterPro" id="IPR019236">
    <property type="entry name" value="APP1_cat"/>
</dbReference>
<organism evidence="2 3">
    <name type="scientific">Arthrobacter deserti</name>
    <dbReference type="NCBI Taxonomy" id="1742687"/>
    <lineage>
        <taxon>Bacteria</taxon>
        <taxon>Bacillati</taxon>
        <taxon>Actinomycetota</taxon>
        <taxon>Actinomycetes</taxon>
        <taxon>Micrococcales</taxon>
        <taxon>Micrococcaceae</taxon>
        <taxon>Arthrobacter</taxon>
    </lineage>
</organism>
<accession>A0ABX1JRK8</accession>